<gene>
    <name evidence="2" type="ORF">Zm00014a_020645</name>
</gene>
<evidence type="ECO:0000313" key="2">
    <source>
        <dbReference type="EMBL" id="PWZ21835.1"/>
    </source>
</evidence>
<proteinExistence type="predicted"/>
<dbReference type="AlphaFoldDB" id="A0A3L6ELW3"/>
<name>A0A3L6ELW3_MAIZE</name>
<comment type="caution">
    <text evidence="2">The sequence shown here is derived from an EMBL/GenBank/DDBJ whole genome shotgun (WGS) entry which is preliminary data.</text>
</comment>
<reference evidence="2" key="1">
    <citation type="journal article" date="2018" name="Nat. Genet.">
        <title>Extensive intraspecific gene order and gene structural variations between Mo17 and other maize genomes.</title>
        <authorList>
            <person name="Sun S."/>
            <person name="Zhou Y."/>
            <person name="Chen J."/>
            <person name="Shi J."/>
            <person name="Zhao H."/>
            <person name="Zhao H."/>
            <person name="Song W."/>
            <person name="Zhang M."/>
            <person name="Cui Y."/>
            <person name="Dong X."/>
            <person name="Liu H."/>
            <person name="Ma X."/>
            <person name="Jiao Y."/>
            <person name="Wang B."/>
            <person name="Wei X."/>
            <person name="Stein J.C."/>
            <person name="Glaubitz J.C."/>
            <person name="Lu F."/>
            <person name="Yu G."/>
            <person name="Liang C."/>
            <person name="Fengler K."/>
            <person name="Li B."/>
            <person name="Rafalski A."/>
            <person name="Schnable P.S."/>
            <person name="Ware D.H."/>
            <person name="Buckler E.S."/>
            <person name="Lai J."/>
        </authorList>
    </citation>
    <scope>NUCLEOTIDE SEQUENCE [LARGE SCALE GENOMIC DNA]</scope>
    <source>
        <tissue evidence="2">Seedling</tissue>
    </source>
</reference>
<dbReference type="EMBL" id="NCVQ01000006">
    <property type="protein sequence ID" value="PWZ21835.1"/>
    <property type="molecule type" value="Genomic_DNA"/>
</dbReference>
<accession>A0A3L6ELW3</accession>
<feature type="compositionally biased region" description="Basic and acidic residues" evidence="1">
    <location>
        <begin position="97"/>
        <end position="112"/>
    </location>
</feature>
<protein>
    <submittedName>
        <fullName evidence="2">Uncharacterized protein</fullName>
    </submittedName>
</protein>
<dbReference type="Proteomes" id="UP000251960">
    <property type="component" value="Chromosome 5"/>
</dbReference>
<evidence type="ECO:0000256" key="1">
    <source>
        <dbReference type="SAM" id="MobiDB-lite"/>
    </source>
</evidence>
<sequence>MAAGRAASGAVWPGWWARSPTEWGTCTATLRSRRRGGARCAVLGLGVENAKNEDTAQCFFPGPGVAGVAEPGGRVAGAAFGIWEALRRELALAGGHGGKEKPRKSGREVERESFGEWGLHGVKGIETGMVGEE</sequence>
<organism evidence="2">
    <name type="scientific">Zea mays</name>
    <name type="common">Maize</name>
    <dbReference type="NCBI Taxonomy" id="4577"/>
    <lineage>
        <taxon>Eukaryota</taxon>
        <taxon>Viridiplantae</taxon>
        <taxon>Streptophyta</taxon>
        <taxon>Embryophyta</taxon>
        <taxon>Tracheophyta</taxon>
        <taxon>Spermatophyta</taxon>
        <taxon>Magnoliopsida</taxon>
        <taxon>Liliopsida</taxon>
        <taxon>Poales</taxon>
        <taxon>Poaceae</taxon>
        <taxon>PACMAD clade</taxon>
        <taxon>Panicoideae</taxon>
        <taxon>Andropogonodae</taxon>
        <taxon>Andropogoneae</taxon>
        <taxon>Tripsacinae</taxon>
        <taxon>Zea</taxon>
    </lineage>
</organism>
<feature type="region of interest" description="Disordered" evidence="1">
    <location>
        <begin position="93"/>
        <end position="112"/>
    </location>
</feature>